<accession>A0A0F9F9T7</accession>
<sequence>MTGLDDITKARIRRTGEAAADPLNDAIEECALASIDYDRAFDSATVILCDMMRKSADDVRSAIDGELPAGAEAPCDHVHAMAVGLVQKHIRDRTQEILSEQPDDDDDGENNDGEPA</sequence>
<comment type="caution">
    <text evidence="2">The sequence shown here is derived from an EMBL/GenBank/DDBJ whole genome shotgun (WGS) entry which is preliminary data.</text>
</comment>
<evidence type="ECO:0000313" key="2">
    <source>
        <dbReference type="EMBL" id="KKL75236.1"/>
    </source>
</evidence>
<evidence type="ECO:0000256" key="1">
    <source>
        <dbReference type="SAM" id="MobiDB-lite"/>
    </source>
</evidence>
<dbReference type="EMBL" id="LAZR01024407">
    <property type="protein sequence ID" value="KKL75236.1"/>
    <property type="molecule type" value="Genomic_DNA"/>
</dbReference>
<protein>
    <submittedName>
        <fullName evidence="2">Uncharacterized protein</fullName>
    </submittedName>
</protein>
<organism evidence="2">
    <name type="scientific">marine sediment metagenome</name>
    <dbReference type="NCBI Taxonomy" id="412755"/>
    <lineage>
        <taxon>unclassified sequences</taxon>
        <taxon>metagenomes</taxon>
        <taxon>ecological metagenomes</taxon>
    </lineage>
</organism>
<gene>
    <name evidence="2" type="ORF">LCGC14_2056940</name>
</gene>
<reference evidence="2" key="1">
    <citation type="journal article" date="2015" name="Nature">
        <title>Complex archaea that bridge the gap between prokaryotes and eukaryotes.</title>
        <authorList>
            <person name="Spang A."/>
            <person name="Saw J.H."/>
            <person name="Jorgensen S.L."/>
            <person name="Zaremba-Niedzwiedzka K."/>
            <person name="Martijn J."/>
            <person name="Lind A.E."/>
            <person name="van Eijk R."/>
            <person name="Schleper C."/>
            <person name="Guy L."/>
            <person name="Ettema T.J."/>
        </authorList>
    </citation>
    <scope>NUCLEOTIDE SEQUENCE</scope>
</reference>
<feature type="compositionally biased region" description="Acidic residues" evidence="1">
    <location>
        <begin position="101"/>
        <end position="116"/>
    </location>
</feature>
<dbReference type="AlphaFoldDB" id="A0A0F9F9T7"/>
<proteinExistence type="predicted"/>
<name>A0A0F9F9T7_9ZZZZ</name>
<feature type="region of interest" description="Disordered" evidence="1">
    <location>
        <begin position="93"/>
        <end position="116"/>
    </location>
</feature>